<name>C5PGP3_COCP7</name>
<gene>
    <name evidence="1" type="ORF">CPC735_050660</name>
</gene>
<accession>C5PGP3</accession>
<organism evidence="1 2">
    <name type="scientific">Coccidioides posadasii (strain C735)</name>
    <name type="common">Valley fever fungus</name>
    <dbReference type="NCBI Taxonomy" id="222929"/>
    <lineage>
        <taxon>Eukaryota</taxon>
        <taxon>Fungi</taxon>
        <taxon>Dikarya</taxon>
        <taxon>Ascomycota</taxon>
        <taxon>Pezizomycotina</taxon>
        <taxon>Eurotiomycetes</taxon>
        <taxon>Eurotiomycetidae</taxon>
        <taxon>Onygenales</taxon>
        <taxon>Onygenaceae</taxon>
        <taxon>Coccidioides</taxon>
    </lineage>
</organism>
<dbReference type="KEGG" id="cpw:9691311"/>
<comment type="caution">
    <text evidence="1">The sequence shown here is derived from an EMBL/GenBank/DDBJ whole genome shotgun (WGS) entry which is preliminary data.</text>
</comment>
<evidence type="ECO:0000313" key="2">
    <source>
        <dbReference type="Proteomes" id="UP000009084"/>
    </source>
</evidence>
<dbReference type="EMBL" id="ACFW01000049">
    <property type="protein sequence ID" value="EER23696.1"/>
    <property type="molecule type" value="Genomic_DNA"/>
</dbReference>
<sequence length="161" mass="18455">MPSSREPFDQPEEVALLLGRLFRLYISYAPYSFLFEWLEKTPDLEVHCRDATGEKVLFTSSPELLKAIHECERVTAPEKFPGLPSDWGFSSFIKTAVHQVLDKVYIKIRALYGPLFRQLYSEMITGIKGVQVLCPHQNHWTFIVRDHSCAHDMGQKGIAIS</sequence>
<reference evidence="1 2" key="1">
    <citation type="journal article" date="2009" name="Genome Res.">
        <title>Comparative genomic analyses of the human fungal pathogens Coccidioides and their relatives.</title>
        <authorList>
            <person name="Sharpton T.J."/>
            <person name="Stajich J.E."/>
            <person name="Rounsley S.D."/>
            <person name="Gardner M.J."/>
            <person name="Wortman J.R."/>
            <person name="Jordar V.S."/>
            <person name="Maiti R."/>
            <person name="Kodira C.D."/>
            <person name="Neafsey D.E."/>
            <person name="Zeng Q."/>
            <person name="Hung C.-Y."/>
            <person name="McMahan C."/>
            <person name="Muszewska A."/>
            <person name="Grynberg M."/>
            <person name="Mandel M.A."/>
            <person name="Kellner E.M."/>
            <person name="Barker B.M."/>
            <person name="Galgiani J.N."/>
            <person name="Orbach M.J."/>
            <person name="Kirkland T.N."/>
            <person name="Cole G.T."/>
            <person name="Henn M.R."/>
            <person name="Birren B.W."/>
            <person name="Taylor J.W."/>
        </authorList>
    </citation>
    <scope>NUCLEOTIDE SEQUENCE [LARGE SCALE GENOMIC DNA]</scope>
    <source>
        <strain evidence="2">C735</strain>
    </source>
</reference>
<dbReference type="OrthoDB" id="4175439at2759"/>
<dbReference type="Proteomes" id="UP000009084">
    <property type="component" value="Unassembled WGS sequence"/>
</dbReference>
<dbReference type="HOGENOM" id="CLU_067900_0_0_1"/>
<proteinExistence type="predicted"/>
<evidence type="ECO:0000313" key="1">
    <source>
        <dbReference type="EMBL" id="EER23696.1"/>
    </source>
</evidence>
<dbReference type="VEuPathDB" id="FungiDB:CPC735_050660"/>
<dbReference type="AlphaFoldDB" id="C5PGP3"/>
<protein>
    <submittedName>
        <fullName evidence="1">Uncharacterized protein</fullName>
    </submittedName>
</protein>